<feature type="region of interest" description="Disordered" evidence="5">
    <location>
        <begin position="101"/>
        <end position="156"/>
    </location>
</feature>
<dbReference type="Proteomes" id="UP000007431">
    <property type="component" value="Unassembled WGS sequence"/>
</dbReference>
<dbReference type="OMA" id="NCPGEVR"/>
<dbReference type="GO" id="GO:0006272">
    <property type="term" value="P:leading strand elongation"/>
    <property type="evidence" value="ECO:0007669"/>
    <property type="project" value="TreeGrafter"/>
</dbReference>
<dbReference type="CDD" id="cd22928">
    <property type="entry name" value="HFD_POLE3_DPB4"/>
    <property type="match status" value="1"/>
</dbReference>
<evidence type="ECO:0000313" key="7">
    <source>
        <dbReference type="Proteomes" id="UP000007431"/>
    </source>
</evidence>
<evidence type="ECO:0000256" key="3">
    <source>
        <dbReference type="ARBA" id="ARBA00039775"/>
    </source>
</evidence>
<evidence type="ECO:0000256" key="2">
    <source>
        <dbReference type="ARBA" id="ARBA00023242"/>
    </source>
</evidence>
<feature type="compositionally biased region" description="Polar residues" evidence="5">
    <location>
        <begin position="114"/>
        <end position="125"/>
    </location>
</feature>
<dbReference type="EMBL" id="GL377304">
    <property type="protein sequence ID" value="EFI99515.1"/>
    <property type="molecule type" value="Genomic_DNA"/>
</dbReference>
<proteinExistence type="predicted"/>
<evidence type="ECO:0000256" key="4">
    <source>
        <dbReference type="ARBA" id="ARBA00042096"/>
    </source>
</evidence>
<name>D8PZW3_SCHCM</name>
<dbReference type="GO" id="GO:0008622">
    <property type="term" value="C:epsilon DNA polymerase complex"/>
    <property type="evidence" value="ECO:0007669"/>
    <property type="project" value="TreeGrafter"/>
</dbReference>
<dbReference type="GO" id="GO:0008623">
    <property type="term" value="C:CHRAC"/>
    <property type="evidence" value="ECO:0007669"/>
    <property type="project" value="TreeGrafter"/>
</dbReference>
<gene>
    <name evidence="6" type="ORF">SCHCODRAFT_233421</name>
</gene>
<dbReference type="InterPro" id="IPR009072">
    <property type="entry name" value="Histone-fold"/>
</dbReference>
<dbReference type="SUPFAM" id="SSF47113">
    <property type="entry name" value="Histone-fold"/>
    <property type="match status" value="1"/>
</dbReference>
<organism evidence="7">
    <name type="scientific">Schizophyllum commune (strain H4-8 / FGSC 9210)</name>
    <name type="common">Split gill fungus</name>
    <dbReference type="NCBI Taxonomy" id="578458"/>
    <lineage>
        <taxon>Eukaryota</taxon>
        <taxon>Fungi</taxon>
        <taxon>Dikarya</taxon>
        <taxon>Basidiomycota</taxon>
        <taxon>Agaricomycotina</taxon>
        <taxon>Agaricomycetes</taxon>
        <taxon>Agaricomycetidae</taxon>
        <taxon>Agaricales</taxon>
        <taxon>Schizophyllaceae</taxon>
        <taxon>Schizophyllum</taxon>
    </lineage>
</organism>
<dbReference type="GO" id="GO:0031507">
    <property type="term" value="P:heterochromatin formation"/>
    <property type="evidence" value="ECO:0007669"/>
    <property type="project" value="TreeGrafter"/>
</dbReference>
<dbReference type="AlphaFoldDB" id="D8PZW3"/>
<dbReference type="HOGENOM" id="CLU_043417_3_1_1"/>
<evidence type="ECO:0000313" key="6">
    <source>
        <dbReference type="EMBL" id="EFI99515.1"/>
    </source>
</evidence>
<dbReference type="Gene3D" id="1.10.20.10">
    <property type="entry name" value="Histone, subunit A"/>
    <property type="match status" value="1"/>
</dbReference>
<dbReference type="GO" id="GO:0006974">
    <property type="term" value="P:DNA damage response"/>
    <property type="evidence" value="ECO:0007669"/>
    <property type="project" value="TreeGrafter"/>
</dbReference>
<feature type="compositionally biased region" description="Acidic residues" evidence="5">
    <location>
        <begin position="232"/>
        <end position="250"/>
    </location>
</feature>
<dbReference type="PANTHER" id="PTHR46172:SF1">
    <property type="entry name" value="DNA POLYMERASE EPSILON SUBUNIT 3"/>
    <property type="match status" value="1"/>
</dbReference>
<evidence type="ECO:0000256" key="1">
    <source>
        <dbReference type="ARBA" id="ARBA00004123"/>
    </source>
</evidence>
<keyword evidence="7" id="KW-1185">Reference proteome</keyword>
<dbReference type="STRING" id="578458.D8PZW3"/>
<dbReference type="GO" id="GO:0031490">
    <property type="term" value="F:chromatin DNA binding"/>
    <property type="evidence" value="ECO:0007669"/>
    <property type="project" value="TreeGrafter"/>
</dbReference>
<feature type="compositionally biased region" description="Basic and acidic residues" evidence="5">
    <location>
        <begin position="251"/>
        <end position="266"/>
    </location>
</feature>
<dbReference type="PANTHER" id="PTHR46172">
    <property type="entry name" value="DNA POLYMERASE EPSILON SUBUNIT 3"/>
    <property type="match status" value="1"/>
</dbReference>
<sequence length="266" mass="27735">MPRAASSNTLTAQNQQELISEGIENFELPKSVVTKIAKSALPDNVKLQKETVLSLIKGSTVFINYLAHKSVSASDVLKALEVLEFGDLVEPLNTELNIFRGAPAKPADNKGRRSSTATISGTYTSATTGGKGKAPPGTTASKGPAVGSASTAGKGKAREDVAYAAAGASISTGYPAQEDVDMDADVDAAILDAAGVGEEDSRQAHEEARLAAEAAYALEGRSPPHAASYSEDAGDMDTEPPEDLMAVEEEELRHDARGVEERDAPH</sequence>
<dbReference type="eggNOG" id="KOG0870">
    <property type="taxonomic scope" value="Eukaryota"/>
</dbReference>
<dbReference type="GO" id="GO:0046982">
    <property type="term" value="F:protein heterodimerization activity"/>
    <property type="evidence" value="ECO:0007669"/>
    <property type="project" value="InterPro"/>
</dbReference>
<reference evidence="6 7" key="1">
    <citation type="journal article" date="2010" name="Nat. Biotechnol.">
        <title>Genome sequence of the model mushroom Schizophyllum commune.</title>
        <authorList>
            <person name="Ohm R.A."/>
            <person name="de Jong J.F."/>
            <person name="Lugones L.G."/>
            <person name="Aerts A."/>
            <person name="Kothe E."/>
            <person name="Stajich J.E."/>
            <person name="de Vries R.P."/>
            <person name="Record E."/>
            <person name="Levasseur A."/>
            <person name="Baker S.E."/>
            <person name="Bartholomew K.A."/>
            <person name="Coutinho P.M."/>
            <person name="Erdmann S."/>
            <person name="Fowler T.J."/>
            <person name="Gathman A.C."/>
            <person name="Lombard V."/>
            <person name="Henrissat B."/>
            <person name="Knabe N."/>
            <person name="Kuees U."/>
            <person name="Lilly W.W."/>
            <person name="Lindquist E."/>
            <person name="Lucas S."/>
            <person name="Magnuson J.K."/>
            <person name="Piumi F."/>
            <person name="Raudaskoski M."/>
            <person name="Salamov A."/>
            <person name="Schmutz J."/>
            <person name="Schwarze F.W.M.R."/>
            <person name="vanKuyk P.A."/>
            <person name="Horton J.S."/>
            <person name="Grigoriev I.V."/>
            <person name="Woesten H.A.B."/>
        </authorList>
    </citation>
    <scope>NUCLEOTIDE SEQUENCE [LARGE SCALE GENOMIC DNA]</scope>
    <source>
        <strain evidence="7">H4-8 / FGSC 9210</strain>
    </source>
</reference>
<evidence type="ECO:0000256" key="5">
    <source>
        <dbReference type="SAM" id="MobiDB-lite"/>
    </source>
</evidence>
<dbReference type="VEuPathDB" id="FungiDB:SCHCODRAFT_02615138"/>
<dbReference type="InParanoid" id="D8PZW3"/>
<dbReference type="InterPro" id="IPR051377">
    <property type="entry name" value="DNA_Pol-Epsilon_Subunit"/>
</dbReference>
<protein>
    <recommendedName>
        <fullName evidence="3">DNA polymerase epsilon subunit D</fullName>
    </recommendedName>
    <alternativeName>
        <fullName evidence="4">DNA polymerase II subunit D</fullName>
    </alternativeName>
</protein>
<keyword evidence="2" id="KW-0539">Nucleus</keyword>
<accession>D8PZW3</accession>
<comment type="subcellular location">
    <subcellularLocation>
        <location evidence="1">Nucleus</location>
    </subcellularLocation>
</comment>
<feature type="region of interest" description="Disordered" evidence="5">
    <location>
        <begin position="217"/>
        <end position="266"/>
    </location>
</feature>